<evidence type="ECO:0000313" key="1">
    <source>
        <dbReference type="EMBL" id="GAF93555.1"/>
    </source>
</evidence>
<comment type="caution">
    <text evidence="1">The sequence shown here is derived from an EMBL/GenBank/DDBJ whole genome shotgun (WGS) entry which is preliminary data.</text>
</comment>
<feature type="non-terminal residue" evidence="1">
    <location>
        <position position="1"/>
    </location>
</feature>
<sequence length="111" mass="13127">LAKFRSSIKYTPKNLDVILDLSLNKEKVVVLNKEKDKYWFYSLKEGINYSGASCEISDKKEWYVKVDKNINYALKKIEHGYVYDRIKEYLDGDKEEKSCICCKCCKNFCKK</sequence>
<dbReference type="AlphaFoldDB" id="X0UYR3"/>
<dbReference type="EMBL" id="BARS01015716">
    <property type="protein sequence ID" value="GAF93555.1"/>
    <property type="molecule type" value="Genomic_DNA"/>
</dbReference>
<name>X0UYR3_9ZZZZ</name>
<reference evidence="1" key="1">
    <citation type="journal article" date="2014" name="Front. Microbiol.">
        <title>High frequency of phylogenetically diverse reductive dehalogenase-homologous genes in deep subseafloor sedimentary metagenomes.</title>
        <authorList>
            <person name="Kawai M."/>
            <person name="Futagami T."/>
            <person name="Toyoda A."/>
            <person name="Takaki Y."/>
            <person name="Nishi S."/>
            <person name="Hori S."/>
            <person name="Arai W."/>
            <person name="Tsubouchi T."/>
            <person name="Morono Y."/>
            <person name="Uchiyama I."/>
            <person name="Ito T."/>
            <person name="Fujiyama A."/>
            <person name="Inagaki F."/>
            <person name="Takami H."/>
        </authorList>
    </citation>
    <scope>NUCLEOTIDE SEQUENCE</scope>
    <source>
        <strain evidence="1">Expedition CK06-06</strain>
    </source>
</reference>
<gene>
    <name evidence="1" type="ORF">S01H1_25958</name>
</gene>
<protein>
    <submittedName>
        <fullName evidence="1">Uncharacterized protein</fullName>
    </submittedName>
</protein>
<accession>X0UYR3</accession>
<proteinExistence type="predicted"/>
<organism evidence="1">
    <name type="scientific">marine sediment metagenome</name>
    <dbReference type="NCBI Taxonomy" id="412755"/>
    <lineage>
        <taxon>unclassified sequences</taxon>
        <taxon>metagenomes</taxon>
        <taxon>ecological metagenomes</taxon>
    </lineage>
</organism>